<dbReference type="InterPro" id="IPR017853">
    <property type="entry name" value="GH"/>
</dbReference>
<dbReference type="NCBIfam" id="NF007158">
    <property type="entry name" value="PRK09593.1"/>
    <property type="match status" value="1"/>
</dbReference>
<evidence type="ECO:0000256" key="5">
    <source>
        <dbReference type="RuleBase" id="RU003690"/>
    </source>
</evidence>
<dbReference type="AlphaFoldDB" id="L1Q6Q8"/>
<dbReference type="FunFam" id="3.20.20.80:FF:000004">
    <property type="entry name" value="Beta-glucosidase 6-phospho-beta-glucosidase"/>
    <property type="match status" value="1"/>
</dbReference>
<name>L1Q6Q8_9CLOT</name>
<evidence type="ECO:0000313" key="6">
    <source>
        <dbReference type="EMBL" id="EKY23400.1"/>
    </source>
</evidence>
<organism evidence="6 7">
    <name type="scientific">Clostridium celatum DSM 1785</name>
    <dbReference type="NCBI Taxonomy" id="545697"/>
    <lineage>
        <taxon>Bacteria</taxon>
        <taxon>Bacillati</taxon>
        <taxon>Bacillota</taxon>
        <taxon>Clostridia</taxon>
        <taxon>Eubacteriales</taxon>
        <taxon>Clostridiaceae</taxon>
        <taxon>Clostridium</taxon>
    </lineage>
</organism>
<dbReference type="GO" id="GO:0008422">
    <property type="term" value="F:beta-glucosidase activity"/>
    <property type="evidence" value="ECO:0007669"/>
    <property type="project" value="TreeGrafter"/>
</dbReference>
<dbReference type="InterPro" id="IPR001360">
    <property type="entry name" value="Glyco_hydro_1"/>
</dbReference>
<dbReference type="PANTHER" id="PTHR10353">
    <property type="entry name" value="GLYCOSYL HYDROLASE"/>
    <property type="match status" value="1"/>
</dbReference>
<dbReference type="EMBL" id="AMEZ01000107">
    <property type="protein sequence ID" value="EKY23400.1"/>
    <property type="molecule type" value="Genomic_DNA"/>
</dbReference>
<comment type="caution">
    <text evidence="6">The sequence shown here is derived from an EMBL/GenBank/DDBJ whole genome shotgun (WGS) entry which is preliminary data.</text>
</comment>
<dbReference type="HOGENOM" id="CLU_001859_0_2_9"/>
<dbReference type="PATRIC" id="fig|545697.3.peg.2891"/>
<keyword evidence="7" id="KW-1185">Reference proteome</keyword>
<accession>L1Q6Q8</accession>
<evidence type="ECO:0000256" key="3">
    <source>
        <dbReference type="ARBA" id="ARBA00023295"/>
    </source>
</evidence>
<evidence type="ECO:0000256" key="1">
    <source>
        <dbReference type="ARBA" id="ARBA00010838"/>
    </source>
</evidence>
<sequence>MSISWTRIFPNGDDLVPNEEGLKFYEDIFLELKKYNIEPLVTLTHFDVPMHLVEKYGAWRSREMIDFHQRYCATVFKRYKGLVKYWLTFNEINMLLHAPFVGAGLCFEEGEDETQAKYQAAHHQLVASSLATKLAHEIDPENKVGCMLAGGNNYPYSCRPEDYHKAIIQDHEGYFFIDIQARGYYPAYAKKKFERENIVINMAADDEAILREYPVDFVSFSYYCSRVVSAFPNDKMETAGNIYGSIKNPYLKSTEWGWQIDPLGLRNSLNVLYDRYQKPLFIVENGLGAIDNPDENGYVEDDYRIEYLREHIKALKDAVEIDGIDLLGYTTWGCIDLVASSTGEMSKRYGFIYVDRDNYGNGTNKRTKKKSFYWYKKVIESNGEDIE</sequence>
<dbReference type="GO" id="GO:0016052">
    <property type="term" value="P:carbohydrate catabolic process"/>
    <property type="evidence" value="ECO:0007669"/>
    <property type="project" value="TreeGrafter"/>
</dbReference>
<evidence type="ECO:0000256" key="2">
    <source>
        <dbReference type="ARBA" id="ARBA00022801"/>
    </source>
</evidence>
<keyword evidence="2" id="KW-0378">Hydrolase</keyword>
<feature type="active site" description="Nucleophile" evidence="4">
    <location>
        <position position="284"/>
    </location>
</feature>
<dbReference type="PANTHER" id="PTHR10353:SF296">
    <property type="entry name" value="6-PHOSPHO-BETA-GLUCOSIDASE"/>
    <property type="match status" value="1"/>
</dbReference>
<dbReference type="GO" id="GO:0005829">
    <property type="term" value="C:cytosol"/>
    <property type="evidence" value="ECO:0007669"/>
    <property type="project" value="TreeGrafter"/>
</dbReference>
<dbReference type="Gene3D" id="3.20.20.80">
    <property type="entry name" value="Glycosidases"/>
    <property type="match status" value="1"/>
</dbReference>
<dbReference type="NCBIfam" id="NF007356">
    <property type="entry name" value="PRK09852.1"/>
    <property type="match status" value="1"/>
</dbReference>
<gene>
    <name evidence="6" type="ORF">HMPREF0216_02942</name>
</gene>
<dbReference type="eggNOG" id="COG2723">
    <property type="taxonomic scope" value="Bacteria"/>
</dbReference>
<keyword evidence="3" id="KW-0326">Glycosidase</keyword>
<dbReference type="PRINTS" id="PR00131">
    <property type="entry name" value="GLHYDRLASE1"/>
</dbReference>
<protein>
    <submittedName>
        <fullName evidence="6">6-phospho-beta-glucosidase</fullName>
    </submittedName>
</protein>
<dbReference type="PROSITE" id="PS00572">
    <property type="entry name" value="GLYCOSYL_HYDROL_F1_1"/>
    <property type="match status" value="1"/>
</dbReference>
<dbReference type="Pfam" id="PF00232">
    <property type="entry name" value="Glyco_hydro_1"/>
    <property type="match status" value="1"/>
</dbReference>
<dbReference type="STRING" id="545697.HMPREF0216_02942"/>
<dbReference type="SUPFAM" id="SSF51445">
    <property type="entry name" value="(Trans)glycosidases"/>
    <property type="match status" value="1"/>
</dbReference>
<reference evidence="6 7" key="1">
    <citation type="submission" date="2012-05" db="EMBL/GenBank/DDBJ databases">
        <authorList>
            <person name="Weinstock G."/>
            <person name="Sodergren E."/>
            <person name="Lobos E.A."/>
            <person name="Fulton L."/>
            <person name="Fulton R."/>
            <person name="Courtney L."/>
            <person name="Fronick C."/>
            <person name="O'Laughlin M."/>
            <person name="Godfrey J."/>
            <person name="Wilson R.M."/>
            <person name="Miner T."/>
            <person name="Farmer C."/>
            <person name="Delehaunty K."/>
            <person name="Cordes M."/>
            <person name="Minx P."/>
            <person name="Tomlinson C."/>
            <person name="Chen J."/>
            <person name="Wollam A."/>
            <person name="Pepin K.H."/>
            <person name="Bhonagiri V."/>
            <person name="Zhang X."/>
            <person name="Suruliraj S."/>
            <person name="Warren W."/>
            <person name="Mitreva M."/>
            <person name="Mardis E.R."/>
            <person name="Wilson R.K."/>
        </authorList>
    </citation>
    <scope>NUCLEOTIDE SEQUENCE [LARGE SCALE GENOMIC DNA]</scope>
    <source>
        <strain evidence="6 7">DSM 1785</strain>
    </source>
</reference>
<dbReference type="Proteomes" id="UP000010420">
    <property type="component" value="Unassembled WGS sequence"/>
</dbReference>
<dbReference type="InterPro" id="IPR018120">
    <property type="entry name" value="Glyco_hydro_1_AS"/>
</dbReference>
<evidence type="ECO:0000313" key="7">
    <source>
        <dbReference type="Proteomes" id="UP000010420"/>
    </source>
</evidence>
<evidence type="ECO:0000256" key="4">
    <source>
        <dbReference type="PROSITE-ProRule" id="PRU10055"/>
    </source>
</evidence>
<comment type="similarity">
    <text evidence="1 5">Belongs to the glycosyl hydrolase 1 family.</text>
</comment>
<proteinExistence type="inferred from homology"/>